<gene>
    <name evidence="3" type="ORF">FGO68_gene16581</name>
</gene>
<comment type="caution">
    <text evidence="3">The sequence shown here is derived from an EMBL/GenBank/DDBJ whole genome shotgun (WGS) entry which is preliminary data.</text>
</comment>
<dbReference type="Proteomes" id="UP000785679">
    <property type="component" value="Unassembled WGS sequence"/>
</dbReference>
<evidence type="ECO:0000313" key="4">
    <source>
        <dbReference type="Proteomes" id="UP000785679"/>
    </source>
</evidence>
<organism evidence="3 4">
    <name type="scientific">Halteria grandinella</name>
    <dbReference type="NCBI Taxonomy" id="5974"/>
    <lineage>
        <taxon>Eukaryota</taxon>
        <taxon>Sar</taxon>
        <taxon>Alveolata</taxon>
        <taxon>Ciliophora</taxon>
        <taxon>Intramacronucleata</taxon>
        <taxon>Spirotrichea</taxon>
        <taxon>Stichotrichia</taxon>
        <taxon>Sporadotrichida</taxon>
        <taxon>Halteriidae</taxon>
        <taxon>Halteria</taxon>
    </lineage>
</organism>
<accession>A0A8J8NM73</accession>
<keyword evidence="2" id="KW-0812">Transmembrane</keyword>
<reference evidence="3" key="1">
    <citation type="submission" date="2019-06" db="EMBL/GenBank/DDBJ databases">
        <authorList>
            <person name="Zheng W."/>
        </authorList>
    </citation>
    <scope>NUCLEOTIDE SEQUENCE</scope>
    <source>
        <strain evidence="3">QDHG01</strain>
    </source>
</reference>
<protein>
    <submittedName>
        <fullName evidence="3">Uncharacterized protein</fullName>
    </submittedName>
</protein>
<proteinExistence type="predicted"/>
<keyword evidence="2" id="KW-1133">Transmembrane helix</keyword>
<keyword evidence="2" id="KW-0472">Membrane</keyword>
<sequence>MIFLTYLNFTLKSVNAFCVVTVLTIWQYKQATSTDTEMKGITFLYKITLRTLVSITDALNLCTIMYLFYFQGIQNRNADNSKSIKQKKEIVLAKAHSSINHNKAGDSVGTDVVNRLLYKHEGSQSIVQNQYHKSGNTSFYSNNNVTMFRTFIEDQAMAVQDTLEAHSSGSDDETETTTPTVAEGITNDMLI</sequence>
<feature type="transmembrane region" description="Helical" evidence="2">
    <location>
        <begin position="47"/>
        <end position="69"/>
    </location>
</feature>
<evidence type="ECO:0000256" key="2">
    <source>
        <dbReference type="SAM" id="Phobius"/>
    </source>
</evidence>
<evidence type="ECO:0000313" key="3">
    <source>
        <dbReference type="EMBL" id="TNV77836.1"/>
    </source>
</evidence>
<dbReference type="AlphaFoldDB" id="A0A8J8NM73"/>
<feature type="compositionally biased region" description="Low complexity" evidence="1">
    <location>
        <begin position="176"/>
        <end position="191"/>
    </location>
</feature>
<evidence type="ECO:0000256" key="1">
    <source>
        <dbReference type="SAM" id="MobiDB-lite"/>
    </source>
</evidence>
<keyword evidence="4" id="KW-1185">Reference proteome</keyword>
<dbReference type="EMBL" id="RRYP01011278">
    <property type="protein sequence ID" value="TNV77836.1"/>
    <property type="molecule type" value="Genomic_DNA"/>
</dbReference>
<name>A0A8J8NM73_HALGN</name>
<feature type="transmembrane region" description="Helical" evidence="2">
    <location>
        <begin position="6"/>
        <end position="26"/>
    </location>
</feature>
<feature type="region of interest" description="Disordered" evidence="1">
    <location>
        <begin position="162"/>
        <end position="191"/>
    </location>
</feature>